<evidence type="ECO:0000313" key="2">
    <source>
        <dbReference type="Proteomes" id="UP001303946"/>
    </source>
</evidence>
<protein>
    <submittedName>
        <fullName evidence="1">Uncharacterized protein</fullName>
    </submittedName>
</protein>
<dbReference type="RefSeq" id="WP_296725398.1">
    <property type="nucleotide sequence ID" value="NZ_CP136336.1"/>
</dbReference>
<reference evidence="1 2" key="1">
    <citation type="submission" date="2023-10" db="EMBL/GenBank/DDBJ databases">
        <title>Bacteria for the degradation of biodegradable plastic PBAT(Polybutylene adipate terephthalate).</title>
        <authorList>
            <person name="Weon H.-Y."/>
            <person name="Yeon J."/>
        </authorList>
    </citation>
    <scope>NUCLEOTIDE SEQUENCE [LARGE SCALE GENOMIC DNA]</scope>
    <source>
        <strain evidence="1 2">SBD 7-3</strain>
    </source>
</reference>
<proteinExistence type="predicted"/>
<sequence>MNRLSIRALTWLTVLAALFSALLLASEDTALPELARTGAQVLQPAR</sequence>
<keyword evidence="2" id="KW-1185">Reference proteome</keyword>
<dbReference type="EMBL" id="CP136336">
    <property type="protein sequence ID" value="WOB08279.1"/>
    <property type="molecule type" value="Genomic_DNA"/>
</dbReference>
<organism evidence="1 2">
    <name type="scientific">Piscinibacter gummiphilus</name>
    <dbReference type="NCBI Taxonomy" id="946333"/>
    <lineage>
        <taxon>Bacteria</taxon>
        <taxon>Pseudomonadati</taxon>
        <taxon>Pseudomonadota</taxon>
        <taxon>Betaproteobacteria</taxon>
        <taxon>Burkholderiales</taxon>
        <taxon>Sphaerotilaceae</taxon>
        <taxon>Piscinibacter</taxon>
    </lineage>
</organism>
<gene>
    <name evidence="1" type="ORF">RXV79_25690</name>
</gene>
<evidence type="ECO:0000313" key="1">
    <source>
        <dbReference type="EMBL" id="WOB08279.1"/>
    </source>
</evidence>
<accession>A0ABZ0D0L3</accession>
<dbReference type="Proteomes" id="UP001303946">
    <property type="component" value="Chromosome"/>
</dbReference>
<name>A0ABZ0D0L3_9BURK</name>